<dbReference type="Proteomes" id="UP000774958">
    <property type="component" value="Unassembled WGS sequence"/>
</dbReference>
<keyword evidence="2" id="KW-1185">Reference proteome</keyword>
<proteinExistence type="predicted"/>
<reference evidence="1 2" key="1">
    <citation type="submission" date="2021-09" db="EMBL/GenBank/DDBJ databases">
        <title>Aeromonas schubertii isolated from Asian sea bass.</title>
        <authorList>
            <person name="Pinpimai K."/>
        </authorList>
    </citation>
    <scope>NUCLEOTIDE SEQUENCE [LARGE SCALE GENOMIC DNA]</scope>
    <source>
        <strain evidence="1 2">CHULA2021a</strain>
    </source>
</reference>
<protein>
    <submittedName>
        <fullName evidence="1">Uncharacterized protein</fullName>
    </submittedName>
</protein>
<evidence type="ECO:0000313" key="1">
    <source>
        <dbReference type="EMBL" id="MBZ6067402.1"/>
    </source>
</evidence>
<gene>
    <name evidence="1" type="ORF">LA374_14465</name>
</gene>
<evidence type="ECO:0000313" key="2">
    <source>
        <dbReference type="Proteomes" id="UP000774958"/>
    </source>
</evidence>
<dbReference type="EMBL" id="JAIRBT010000020">
    <property type="protein sequence ID" value="MBZ6067402.1"/>
    <property type="molecule type" value="Genomic_DNA"/>
</dbReference>
<accession>A0ABS7VEB1</accession>
<organism evidence="1 2">
    <name type="scientific">Aeromonas schubertii</name>
    <dbReference type="NCBI Taxonomy" id="652"/>
    <lineage>
        <taxon>Bacteria</taxon>
        <taxon>Pseudomonadati</taxon>
        <taxon>Pseudomonadota</taxon>
        <taxon>Gammaproteobacteria</taxon>
        <taxon>Aeromonadales</taxon>
        <taxon>Aeromonadaceae</taxon>
        <taxon>Aeromonas</taxon>
    </lineage>
</organism>
<dbReference type="RefSeq" id="WP_050666023.1">
    <property type="nucleotide sequence ID" value="NZ_CDDB01000040.1"/>
</dbReference>
<name>A0ABS7VEB1_9GAMM</name>
<sequence>MIIFTADSVRHITKLLDGQPVDYLFFNDGALTRKVVKITRVCEEFDCNGLTMEVPLGYHLKLEDGKVMGLALDASGTPHTEEAISAIQEEPGSLKSWIEAGVDRYHF</sequence>
<comment type="caution">
    <text evidence="1">The sequence shown here is derived from an EMBL/GenBank/DDBJ whole genome shotgun (WGS) entry which is preliminary data.</text>
</comment>